<keyword evidence="5" id="KW-1185">Reference proteome</keyword>
<feature type="domain" description="Alpha-(1-&gt;3)-arabinofuranosyltransferase N-terminal GT-C" evidence="3">
    <location>
        <begin position="9"/>
        <end position="501"/>
    </location>
</feature>
<feature type="transmembrane region" description="Helical" evidence="2">
    <location>
        <begin position="299"/>
        <end position="323"/>
    </location>
</feature>
<evidence type="ECO:0000256" key="1">
    <source>
        <dbReference type="SAM" id="MobiDB-lite"/>
    </source>
</evidence>
<evidence type="ECO:0000313" key="5">
    <source>
        <dbReference type="Proteomes" id="UP001596244"/>
    </source>
</evidence>
<sequence>MHLLGWIILGLISLLQQPGQVAADTKHDLTADPHGFLAQATHAWTDTFTLGQLQNQAYGYLFPHGAFFLLTDPLPDWLAQRLWWWLVLGVGYSGFLLLLRRTGTGTLPFQVLAAFLFALSPRTMSTLTTISSETWPVMLAPWVILPFLGRLGLRAVAAAVLPVALMGAVNATATLAACLPAGLVLGWRLLRRDARALPTALGWLAACAAVSAWWIGPLLILGRHAPPFTDYIESSFVTTRWLNLIEILRGTTSWAPFVDTERTAGFLLVSSPTFVLLTAAVAALGLAGLTLRSTPHRGLWVGMLLVGVTLLGAAHGPFAAPWLELLDAPLAPFRNLHKFDPLVRIPLLVGLAGLGGHLPRAAGRREAAAALVLVLGVAALAPAWSGRLLPRGTWDHVPGYWQEATNLLNREAAGTRTLIVPEASFARQTWGWTRDEPAQPLLDVPWAVRDAVPLVPPEAIRGLDGVLAVLHHDPVAGAESLRRLGIGALLHRHDLEDGRELDLRPLDAQRHRFGEVEVLILDPHADMMLSAAEPVRVAGGGESLAVLDMLHGPGPRVLVDAGAEVVTDTPALTVRNYGSLTGPVSAPLAALSEGADVRNAVPDYPSAGPLTRVESTGGQVRASSSASDATSFGGADPARSPTAAVDGVEDTAWWPTPGPARGQWLELLPEQPLRDPVVTVSTTEDSVLEINGREVELGPEPTTLTLDGTHDALRLQLRDAVGIAEVSIAGHPLERIVTVPDTSPDVQQFLFQRLTLDTGYLIRAFTAPRPLTLQVDADADLTLDGTAYSPGDVVELAPGRHTLRTDATWVTLTTEGFSPSPAWEGSDGTVRAAEEDRLLITGRAAHPGLRATLGERELEPVTVDAATQAFRVPAGAAGTVDLSFAPDRLYRQLLFGGGALALLVALAAGAVLALSRRREESLRATASPWLLGLGALSAVVLAGWPGLLAAALALAVCRFTLIPPGLLAGALVGTAGAWLARGPWPVGDYAGDSVVLALLLVAALTSLFPGSSRKTKLAAATGSVSPSVTSSTGQKPPEK</sequence>
<feature type="compositionally biased region" description="Polar residues" evidence="1">
    <location>
        <begin position="613"/>
        <end position="630"/>
    </location>
</feature>
<feature type="region of interest" description="Disordered" evidence="1">
    <location>
        <begin position="600"/>
        <end position="646"/>
    </location>
</feature>
<keyword evidence="2" id="KW-0812">Transmembrane</keyword>
<comment type="caution">
    <text evidence="4">The sequence shown here is derived from an EMBL/GenBank/DDBJ whole genome shotgun (WGS) entry which is preliminary data.</text>
</comment>
<feature type="transmembrane region" description="Helical" evidence="2">
    <location>
        <begin position="926"/>
        <end position="955"/>
    </location>
</feature>
<feature type="transmembrane region" description="Helical" evidence="2">
    <location>
        <begin position="264"/>
        <end position="287"/>
    </location>
</feature>
<feature type="transmembrane region" description="Helical" evidence="2">
    <location>
        <begin position="343"/>
        <end position="360"/>
    </location>
</feature>
<proteinExistence type="predicted"/>
<feature type="transmembrane region" description="Helical" evidence="2">
    <location>
        <begin position="961"/>
        <end position="980"/>
    </location>
</feature>
<dbReference type="EMBL" id="JBHSQE010000005">
    <property type="protein sequence ID" value="MFC6146724.1"/>
    <property type="molecule type" value="Genomic_DNA"/>
</dbReference>
<keyword evidence="2" id="KW-0472">Membrane</keyword>
<feature type="transmembrane region" description="Helical" evidence="2">
    <location>
        <begin position="151"/>
        <end position="184"/>
    </location>
</feature>
<dbReference type="Proteomes" id="UP001596244">
    <property type="component" value="Unassembled WGS sequence"/>
</dbReference>
<evidence type="ECO:0000259" key="3">
    <source>
        <dbReference type="Pfam" id="PF11847"/>
    </source>
</evidence>
<evidence type="ECO:0000313" key="4">
    <source>
        <dbReference type="EMBL" id="MFC6146724.1"/>
    </source>
</evidence>
<feature type="transmembrane region" description="Helical" evidence="2">
    <location>
        <begin position="82"/>
        <end position="99"/>
    </location>
</feature>
<feature type="transmembrane region" description="Helical" evidence="2">
    <location>
        <begin position="893"/>
        <end position="914"/>
    </location>
</feature>
<feature type="transmembrane region" description="Helical" evidence="2">
    <location>
        <begin position="989"/>
        <end position="1008"/>
    </location>
</feature>
<dbReference type="Pfam" id="PF11847">
    <property type="entry name" value="GT-C_AftD"/>
    <property type="match status" value="1"/>
</dbReference>
<dbReference type="InterPro" id="IPR021798">
    <property type="entry name" value="AftD_N"/>
</dbReference>
<feature type="transmembrane region" description="Helical" evidence="2">
    <location>
        <begin position="367"/>
        <end position="384"/>
    </location>
</feature>
<feature type="transmembrane region" description="Helical" evidence="2">
    <location>
        <begin position="196"/>
        <end position="216"/>
    </location>
</feature>
<gene>
    <name evidence="4" type="ORF">ACFPUZ_07890</name>
</gene>
<evidence type="ECO:0000256" key="2">
    <source>
        <dbReference type="SAM" id="Phobius"/>
    </source>
</evidence>
<protein>
    <submittedName>
        <fullName evidence="4">Alpha-(1-&gt;3)-arabinofuranosyltransferase family protein</fullName>
    </submittedName>
</protein>
<accession>A0ABW1QDI2</accession>
<reference evidence="5" key="1">
    <citation type="journal article" date="2019" name="Int. J. Syst. Evol. Microbiol.">
        <title>The Global Catalogue of Microorganisms (GCM) 10K type strain sequencing project: providing services to taxonomists for standard genome sequencing and annotation.</title>
        <authorList>
            <consortium name="The Broad Institute Genomics Platform"/>
            <consortium name="The Broad Institute Genome Sequencing Center for Infectious Disease"/>
            <person name="Wu L."/>
            <person name="Ma J."/>
        </authorList>
    </citation>
    <scope>NUCLEOTIDE SEQUENCE [LARGE SCALE GENOMIC DNA]</scope>
    <source>
        <strain evidence="5">CCUG 51943</strain>
    </source>
</reference>
<organism evidence="4 5">
    <name type="scientific">Corynebacterium nasicanis</name>
    <dbReference type="NCBI Taxonomy" id="1448267"/>
    <lineage>
        <taxon>Bacteria</taxon>
        <taxon>Bacillati</taxon>
        <taxon>Actinomycetota</taxon>
        <taxon>Actinomycetes</taxon>
        <taxon>Mycobacteriales</taxon>
        <taxon>Corynebacteriaceae</taxon>
        <taxon>Corynebacterium</taxon>
    </lineage>
</organism>
<name>A0ABW1QDI2_9CORY</name>
<dbReference type="RefSeq" id="WP_377001330.1">
    <property type="nucleotide sequence ID" value="NZ_JBHSQE010000005.1"/>
</dbReference>
<keyword evidence="2" id="KW-1133">Transmembrane helix</keyword>